<dbReference type="EnsemblPlants" id="OMERI02G03830.2">
    <property type="protein sequence ID" value="OMERI02G03830.2"/>
    <property type="gene ID" value="OMERI02G03830"/>
</dbReference>
<evidence type="ECO:0000313" key="4">
    <source>
        <dbReference type="Proteomes" id="UP000008021"/>
    </source>
</evidence>
<accession>A0A0E0CFB0</accession>
<sequence>MVLRWLTTALPLAAAAARHAAAASSTSSAATVGAAAATLATARHAAEASSSSSAATLGAAAATLATAAAPSSSSAATLAAAAAPSSAAVAVLPEAARRVSAASLLEELNAFPEMSLVLRWLGAARRPGAEVVSKIAGRRHHLTTTAAADSNLPRQAPGRLVNRGGHEVIGAGDFFGWESNDCGCLADLAPFPHRGAPFPRRCCGAASLPIQFEFEFEFTRHGFGDGDLAESRGGAGPCRTRNGIGLGVLVMDDIENSNSNTARHQLRTRTTVTERQHWHQLVLTRSFSAAGSPSTASSSATPQAPPPDAQNQQIDSSPTCFPDQLLENLIDETSTDEIFSAESYVKSFPMLIEMQVLGSGATFWRLSDHTSWIRCLGMILKKQHTAGHYLARPLLVSDVLITSSGKLKLRQGTFCKKAKSLVNLNQDYQYMAQLVKELMLLSNGPDAFDKSPSDFDKYIELLESDAFLMMYNQIMGVIAKRNLVLAINIISKLPYQSTWFATAGSNTEISKWFRYRRYQNTPKNFLDLNRNVRSHPYAYATLIKLNITIEEALYGEWPDLLIDMQEQLHYIISTTSSSRGWLKELCLTVDNLSKRGWPHQQV</sequence>
<feature type="region of interest" description="Disordered" evidence="1">
    <location>
        <begin position="289"/>
        <end position="317"/>
    </location>
</feature>
<reference evidence="3" key="1">
    <citation type="submission" date="2015-04" db="UniProtKB">
        <authorList>
            <consortium name="EnsemblPlants"/>
        </authorList>
    </citation>
    <scope>IDENTIFICATION</scope>
</reference>
<dbReference type="PANTHER" id="PTHR35161:SF1">
    <property type="entry name" value="OS02G0138300 PROTEIN"/>
    <property type="match status" value="1"/>
</dbReference>
<evidence type="ECO:0000256" key="1">
    <source>
        <dbReference type="SAM" id="MobiDB-lite"/>
    </source>
</evidence>
<organism evidence="3">
    <name type="scientific">Oryza meridionalis</name>
    <dbReference type="NCBI Taxonomy" id="40149"/>
    <lineage>
        <taxon>Eukaryota</taxon>
        <taxon>Viridiplantae</taxon>
        <taxon>Streptophyta</taxon>
        <taxon>Embryophyta</taxon>
        <taxon>Tracheophyta</taxon>
        <taxon>Spermatophyta</taxon>
        <taxon>Magnoliopsida</taxon>
        <taxon>Liliopsida</taxon>
        <taxon>Poales</taxon>
        <taxon>Poaceae</taxon>
        <taxon>BOP clade</taxon>
        <taxon>Oryzoideae</taxon>
        <taxon>Oryzeae</taxon>
        <taxon>Oryzinae</taxon>
        <taxon>Oryza</taxon>
    </lineage>
</organism>
<keyword evidence="2" id="KW-0732">Signal</keyword>
<feature type="signal peptide" evidence="2">
    <location>
        <begin position="1"/>
        <end position="22"/>
    </location>
</feature>
<dbReference type="Proteomes" id="UP000008021">
    <property type="component" value="Chromosome 2"/>
</dbReference>
<feature type="chain" id="PRO_5002355832" evidence="2">
    <location>
        <begin position="23"/>
        <end position="602"/>
    </location>
</feature>
<name>A0A0E0CFB0_9ORYZ</name>
<protein>
    <submittedName>
        <fullName evidence="3">Uncharacterized protein</fullName>
    </submittedName>
</protein>
<evidence type="ECO:0000313" key="3">
    <source>
        <dbReference type="EnsemblPlants" id="OMERI02G03830.2"/>
    </source>
</evidence>
<dbReference type="Gramene" id="OMERI02G03830.2">
    <property type="protein sequence ID" value="OMERI02G03830.2"/>
    <property type="gene ID" value="OMERI02G03830"/>
</dbReference>
<keyword evidence="4" id="KW-1185">Reference proteome</keyword>
<proteinExistence type="predicted"/>
<dbReference type="PANTHER" id="PTHR35161">
    <property type="entry name" value="OS02G0303100 PROTEIN"/>
    <property type="match status" value="1"/>
</dbReference>
<dbReference type="HOGENOM" id="CLU_016407_0_0_1"/>
<evidence type="ECO:0000256" key="2">
    <source>
        <dbReference type="SAM" id="SignalP"/>
    </source>
</evidence>
<reference evidence="3" key="2">
    <citation type="submission" date="2018-05" db="EMBL/GenBank/DDBJ databases">
        <title>OmerRS3 (Oryza meridionalis Reference Sequence Version 3).</title>
        <authorList>
            <person name="Zhang J."/>
            <person name="Kudrna D."/>
            <person name="Lee S."/>
            <person name="Talag J."/>
            <person name="Welchert J."/>
            <person name="Wing R.A."/>
        </authorList>
    </citation>
    <scope>NUCLEOTIDE SEQUENCE [LARGE SCALE GENOMIC DNA]</scope>
    <source>
        <strain evidence="3">cv. OR44</strain>
    </source>
</reference>
<dbReference type="AlphaFoldDB" id="A0A0E0CFB0"/>
<feature type="compositionally biased region" description="Low complexity" evidence="1">
    <location>
        <begin position="289"/>
        <end position="302"/>
    </location>
</feature>